<reference evidence="1 2" key="1">
    <citation type="journal article" date="2020" name="Cell">
        <title>Large-Scale Comparative Analyses of Tick Genomes Elucidate Their Genetic Diversity and Vector Capacities.</title>
        <authorList>
            <consortium name="Tick Genome and Microbiome Consortium (TIGMIC)"/>
            <person name="Jia N."/>
            <person name="Wang J."/>
            <person name="Shi W."/>
            <person name="Du L."/>
            <person name="Sun Y."/>
            <person name="Zhan W."/>
            <person name="Jiang J.F."/>
            <person name="Wang Q."/>
            <person name="Zhang B."/>
            <person name="Ji P."/>
            <person name="Bell-Sakyi L."/>
            <person name="Cui X.M."/>
            <person name="Yuan T.T."/>
            <person name="Jiang B.G."/>
            <person name="Yang W.F."/>
            <person name="Lam T.T."/>
            <person name="Chang Q.C."/>
            <person name="Ding S.J."/>
            <person name="Wang X.J."/>
            <person name="Zhu J.G."/>
            <person name="Ruan X.D."/>
            <person name="Zhao L."/>
            <person name="Wei J.T."/>
            <person name="Ye R.Z."/>
            <person name="Que T.C."/>
            <person name="Du C.H."/>
            <person name="Zhou Y.H."/>
            <person name="Cheng J.X."/>
            <person name="Dai P.F."/>
            <person name="Guo W.B."/>
            <person name="Han X.H."/>
            <person name="Huang E.J."/>
            <person name="Li L.F."/>
            <person name="Wei W."/>
            <person name="Gao Y.C."/>
            <person name="Liu J.Z."/>
            <person name="Shao H.Z."/>
            <person name="Wang X."/>
            <person name="Wang C.C."/>
            <person name="Yang T.C."/>
            <person name="Huo Q.B."/>
            <person name="Li W."/>
            <person name="Chen H.Y."/>
            <person name="Chen S.E."/>
            <person name="Zhou L.G."/>
            <person name="Ni X.B."/>
            <person name="Tian J.H."/>
            <person name="Sheng Y."/>
            <person name="Liu T."/>
            <person name="Pan Y.S."/>
            <person name="Xia L.Y."/>
            <person name="Li J."/>
            <person name="Zhao F."/>
            <person name="Cao W.C."/>
        </authorList>
    </citation>
    <scope>NUCLEOTIDE SEQUENCE [LARGE SCALE GENOMIC DNA]</scope>
    <source>
        <strain evidence="1">Iper-2018</strain>
    </source>
</reference>
<proteinExistence type="predicted"/>
<dbReference type="EMBL" id="JABSTQ010011103">
    <property type="protein sequence ID" value="KAG0415148.1"/>
    <property type="molecule type" value="Genomic_DNA"/>
</dbReference>
<accession>A0AC60P7M2</accession>
<keyword evidence="2" id="KW-1185">Reference proteome</keyword>
<gene>
    <name evidence="1" type="ORF">HPB47_007683</name>
</gene>
<protein>
    <submittedName>
        <fullName evidence="1">Uncharacterized protein</fullName>
    </submittedName>
</protein>
<evidence type="ECO:0000313" key="1">
    <source>
        <dbReference type="EMBL" id="KAG0415148.1"/>
    </source>
</evidence>
<evidence type="ECO:0000313" key="2">
    <source>
        <dbReference type="Proteomes" id="UP000805193"/>
    </source>
</evidence>
<dbReference type="Proteomes" id="UP000805193">
    <property type="component" value="Unassembled WGS sequence"/>
</dbReference>
<sequence>MHDEHVTTDIQRMGEDPPALRSRSHSRSRKRQPSALHEQSDDSSYVNQGLQAEWTARDPLPEDFTGLLEKATTRTLRRAQLKAQGQPQPPLKRKARATLGTHVIKFQPTERCDVSRLDPEDLLAAVSSFATDPELRKLQLLRVSTISNTITVTICDSKQAAHLLRTTSLPLKTRHPLPVRAYQLPTEGISNGVIHGCKPNESPEKLLSALHADGVDILSARPMGSKGTTLIIFASSRPPSEVTYWHFPRRVERYEQRSLVCQRCHKPGHKAAVCPAEKPVCANCGKQHDQAPEQCPHADDKFCVRCNDSGHVATDASCPARAQFAPKVKKREEAKKERRSRSRTRRRRRRRRSRNLKLDSTTQPTSRSPSETRDSQFLPPPRVPSKVRLQPNPPTYATAVTSLPELDTPATRTEAQIQLIQAAQQKDKEEFQAVLALIQQQIAELQRQYNNRQKTRDGQIRALQRRLAAETVQYEIDLVARAKRRQSRSPGRARCEAAESPAPTKQARQELPQRLPTPEAPPTPQDPPKWLQTFLQQQQAMLQQHHQHTQLQLQQLIQLVAPKMTPAAPPPPSLHQHGSASQLS</sequence>
<organism evidence="1 2">
    <name type="scientific">Ixodes persulcatus</name>
    <name type="common">Taiga tick</name>
    <dbReference type="NCBI Taxonomy" id="34615"/>
    <lineage>
        <taxon>Eukaryota</taxon>
        <taxon>Metazoa</taxon>
        <taxon>Ecdysozoa</taxon>
        <taxon>Arthropoda</taxon>
        <taxon>Chelicerata</taxon>
        <taxon>Arachnida</taxon>
        <taxon>Acari</taxon>
        <taxon>Parasitiformes</taxon>
        <taxon>Ixodida</taxon>
        <taxon>Ixodoidea</taxon>
        <taxon>Ixodidae</taxon>
        <taxon>Ixodinae</taxon>
        <taxon>Ixodes</taxon>
    </lineage>
</organism>
<name>A0AC60P7M2_IXOPE</name>
<comment type="caution">
    <text evidence="1">The sequence shown here is derived from an EMBL/GenBank/DDBJ whole genome shotgun (WGS) entry which is preliminary data.</text>
</comment>